<evidence type="ECO:0000256" key="2">
    <source>
        <dbReference type="ARBA" id="ARBA00022759"/>
    </source>
</evidence>
<keyword evidence="3" id="KW-0378">Hydrolase</keyword>
<name>A0A0G1MLS3_9BACT</name>
<organism evidence="5 6">
    <name type="scientific">Candidatus Azambacteria bacterium GW2011_GWA1_44_9</name>
    <dbReference type="NCBI Taxonomy" id="1618610"/>
    <lineage>
        <taxon>Bacteria</taxon>
        <taxon>Candidatus Azamiibacteriota</taxon>
    </lineage>
</organism>
<sequence>MNKKVLWIIVLVLLVLGGEKVIKVDNEEVLSIPSPRIFQEEAHEPLIQKTLSTVLRVIDGDTIEVSRNGISEKVRLIGVNTPETVDPRKKVECFGKEASRFVTDILTGTSVSLEADVSQGERDRYGRLLRYVYLPNGTLLNKTIIAEGYGYEYTYRVPYRYMNEFKEAQSSAKKLQKGLWADGVCE</sequence>
<dbReference type="AlphaFoldDB" id="A0A0G1MLS3"/>
<dbReference type="Gene3D" id="2.40.50.90">
    <property type="match status" value="1"/>
</dbReference>
<dbReference type="Pfam" id="PF00565">
    <property type="entry name" value="SNase"/>
    <property type="match status" value="1"/>
</dbReference>
<evidence type="ECO:0000259" key="4">
    <source>
        <dbReference type="PROSITE" id="PS50830"/>
    </source>
</evidence>
<dbReference type="GO" id="GO:0004519">
    <property type="term" value="F:endonuclease activity"/>
    <property type="evidence" value="ECO:0007669"/>
    <property type="project" value="UniProtKB-KW"/>
</dbReference>
<dbReference type="PANTHER" id="PTHR12302:SF3">
    <property type="entry name" value="SERINE_THREONINE-PROTEIN KINASE 31"/>
    <property type="match status" value="1"/>
</dbReference>
<dbReference type="PROSITE" id="PS50830">
    <property type="entry name" value="TNASE_3"/>
    <property type="match status" value="1"/>
</dbReference>
<evidence type="ECO:0000313" key="6">
    <source>
        <dbReference type="Proteomes" id="UP000034595"/>
    </source>
</evidence>
<gene>
    <name evidence="5" type="ORF">UW78_C0006G0112</name>
</gene>
<dbReference type="EMBL" id="LCJQ01000006">
    <property type="protein sequence ID" value="KKT81747.1"/>
    <property type="molecule type" value="Genomic_DNA"/>
</dbReference>
<protein>
    <submittedName>
        <fullName evidence="5">Nuclease (SNase domain protein)</fullName>
    </submittedName>
</protein>
<keyword evidence="1" id="KW-0540">Nuclease</keyword>
<accession>A0A0G1MLS3</accession>
<evidence type="ECO:0000256" key="1">
    <source>
        <dbReference type="ARBA" id="ARBA00022722"/>
    </source>
</evidence>
<feature type="domain" description="TNase-like" evidence="4">
    <location>
        <begin position="48"/>
        <end position="182"/>
    </location>
</feature>
<evidence type="ECO:0000256" key="3">
    <source>
        <dbReference type="ARBA" id="ARBA00022801"/>
    </source>
</evidence>
<dbReference type="SUPFAM" id="SSF50199">
    <property type="entry name" value="Staphylococcal nuclease"/>
    <property type="match status" value="1"/>
</dbReference>
<dbReference type="InterPro" id="IPR035437">
    <property type="entry name" value="SNase_OB-fold_sf"/>
</dbReference>
<dbReference type="Proteomes" id="UP000034595">
    <property type="component" value="Unassembled WGS sequence"/>
</dbReference>
<reference evidence="5 6" key="1">
    <citation type="journal article" date="2015" name="Nature">
        <title>rRNA introns, odd ribosomes, and small enigmatic genomes across a large radiation of phyla.</title>
        <authorList>
            <person name="Brown C.T."/>
            <person name="Hug L.A."/>
            <person name="Thomas B.C."/>
            <person name="Sharon I."/>
            <person name="Castelle C.J."/>
            <person name="Singh A."/>
            <person name="Wilkins M.J."/>
            <person name="Williams K.H."/>
            <person name="Banfield J.F."/>
        </authorList>
    </citation>
    <scope>NUCLEOTIDE SEQUENCE [LARGE SCALE GENOMIC DNA]</scope>
</reference>
<dbReference type="PANTHER" id="PTHR12302">
    <property type="entry name" value="EBNA2 BINDING PROTEIN P100"/>
    <property type="match status" value="1"/>
</dbReference>
<dbReference type="InterPro" id="IPR016071">
    <property type="entry name" value="Staphylococal_nuclease_OB-fold"/>
</dbReference>
<evidence type="ECO:0000313" key="5">
    <source>
        <dbReference type="EMBL" id="KKT81747.1"/>
    </source>
</evidence>
<comment type="caution">
    <text evidence="5">The sequence shown here is derived from an EMBL/GenBank/DDBJ whole genome shotgun (WGS) entry which is preliminary data.</text>
</comment>
<proteinExistence type="predicted"/>
<dbReference type="GO" id="GO:0016787">
    <property type="term" value="F:hydrolase activity"/>
    <property type="evidence" value="ECO:0007669"/>
    <property type="project" value="UniProtKB-KW"/>
</dbReference>
<keyword evidence="2" id="KW-0255">Endonuclease</keyword>
<dbReference type="SMART" id="SM00318">
    <property type="entry name" value="SNc"/>
    <property type="match status" value="1"/>
</dbReference>